<dbReference type="AlphaFoldDB" id="V8N757"/>
<evidence type="ECO:0000313" key="1">
    <source>
        <dbReference type="EMBL" id="ETE58114.1"/>
    </source>
</evidence>
<keyword evidence="2" id="KW-1185">Reference proteome</keyword>
<evidence type="ECO:0000313" key="2">
    <source>
        <dbReference type="Proteomes" id="UP000018936"/>
    </source>
</evidence>
<accession>V8N757</accession>
<organism evidence="1 2">
    <name type="scientific">Ophiophagus hannah</name>
    <name type="common">King cobra</name>
    <name type="synonym">Naja hannah</name>
    <dbReference type="NCBI Taxonomy" id="8665"/>
    <lineage>
        <taxon>Eukaryota</taxon>
        <taxon>Metazoa</taxon>
        <taxon>Chordata</taxon>
        <taxon>Craniata</taxon>
        <taxon>Vertebrata</taxon>
        <taxon>Euteleostomi</taxon>
        <taxon>Lepidosauria</taxon>
        <taxon>Squamata</taxon>
        <taxon>Bifurcata</taxon>
        <taxon>Unidentata</taxon>
        <taxon>Episquamata</taxon>
        <taxon>Toxicofera</taxon>
        <taxon>Serpentes</taxon>
        <taxon>Colubroidea</taxon>
        <taxon>Elapidae</taxon>
        <taxon>Elapinae</taxon>
        <taxon>Ophiophagus</taxon>
    </lineage>
</organism>
<proteinExistence type="predicted"/>
<reference evidence="1 2" key="1">
    <citation type="journal article" date="2013" name="Proc. Natl. Acad. Sci. U.S.A.">
        <title>The king cobra genome reveals dynamic gene evolution and adaptation in the snake venom system.</title>
        <authorList>
            <person name="Vonk F.J."/>
            <person name="Casewell N.R."/>
            <person name="Henkel C.V."/>
            <person name="Heimberg A.M."/>
            <person name="Jansen H.J."/>
            <person name="McCleary R.J."/>
            <person name="Kerkkamp H.M."/>
            <person name="Vos R.A."/>
            <person name="Guerreiro I."/>
            <person name="Calvete J.J."/>
            <person name="Wuster W."/>
            <person name="Woods A.E."/>
            <person name="Logan J.M."/>
            <person name="Harrison R.A."/>
            <person name="Castoe T.A."/>
            <person name="de Koning A.P."/>
            <person name="Pollock D.D."/>
            <person name="Yandell M."/>
            <person name="Calderon D."/>
            <person name="Renjifo C."/>
            <person name="Currier R.B."/>
            <person name="Salgado D."/>
            <person name="Pla D."/>
            <person name="Sanz L."/>
            <person name="Hyder A.S."/>
            <person name="Ribeiro J.M."/>
            <person name="Arntzen J.W."/>
            <person name="van den Thillart G.E."/>
            <person name="Boetzer M."/>
            <person name="Pirovano W."/>
            <person name="Dirks R.P."/>
            <person name="Spaink H.P."/>
            <person name="Duboule D."/>
            <person name="McGlinn E."/>
            <person name="Kini R.M."/>
            <person name="Richardson M.K."/>
        </authorList>
    </citation>
    <scope>NUCLEOTIDE SEQUENCE</scope>
    <source>
        <tissue evidence="1">Blood</tissue>
    </source>
</reference>
<sequence length="364" mass="39953">MQFMDHQHAFVETGLAVHFAVLVPHEAKRLEAVVSYGGHLEVLQTHPHEDVVDGVQIPVFGGFVETLRQGPVHHEAPSARVRRVVGLAVQRVGDVVFVFLLANGPRLDQHVAHEEVSSFLILEELQDVLRTHKDVIVALEDVPDLVAVDVEPLQEIDFLQGDAQEEERLDFFPVQCSLLAPRPTDGFSAVVLSDDRLHHDQELNLAAAFLRVVDEDGEVATVPVKEELLEVGLQVSEPLLLGEVEVGRAVGGLHVPGRHSFLGGYDGPGNLDPLFPEGVGEGQHFIPFLGFEWLLGEDRFRRLGLEELAGDSALLQERHGYDQGEGEEDAFVYGLLPGLAPPSIAKGPKDSQVSVCRQWGLSRK</sequence>
<name>V8N757_OPHHA</name>
<dbReference type="EMBL" id="AZIM01007204">
    <property type="protein sequence ID" value="ETE58114.1"/>
    <property type="molecule type" value="Genomic_DNA"/>
</dbReference>
<gene>
    <name evidence="1" type="ORF">L345_16166</name>
</gene>
<dbReference type="Proteomes" id="UP000018936">
    <property type="component" value="Unassembled WGS sequence"/>
</dbReference>
<comment type="caution">
    <text evidence="1">The sequence shown here is derived from an EMBL/GenBank/DDBJ whole genome shotgun (WGS) entry which is preliminary data.</text>
</comment>
<protein>
    <submittedName>
        <fullName evidence="1">Uncharacterized protein</fullName>
    </submittedName>
</protein>
<feature type="non-terminal residue" evidence="1">
    <location>
        <position position="1"/>
    </location>
</feature>